<feature type="domain" description="C2H2-type" evidence="11">
    <location>
        <begin position="112"/>
        <end position="139"/>
    </location>
</feature>
<dbReference type="SUPFAM" id="SSF57667">
    <property type="entry name" value="beta-beta-alpha zinc fingers"/>
    <property type="match status" value="5"/>
</dbReference>
<keyword evidence="7" id="KW-0804">Transcription</keyword>
<evidence type="ECO:0000256" key="5">
    <source>
        <dbReference type="ARBA" id="ARBA00022833"/>
    </source>
</evidence>
<keyword evidence="5" id="KW-0862">Zinc</keyword>
<dbReference type="SMART" id="SM00355">
    <property type="entry name" value="ZnF_C2H2"/>
    <property type="match status" value="9"/>
</dbReference>
<comment type="subcellular location">
    <subcellularLocation>
        <location evidence="1">Nucleus</location>
    </subcellularLocation>
</comment>
<keyword evidence="13" id="KW-1185">Reference proteome</keyword>
<proteinExistence type="predicted"/>
<evidence type="ECO:0000256" key="6">
    <source>
        <dbReference type="ARBA" id="ARBA00023015"/>
    </source>
</evidence>
<feature type="region of interest" description="Disordered" evidence="10">
    <location>
        <begin position="235"/>
        <end position="266"/>
    </location>
</feature>
<comment type="caution">
    <text evidence="12">The sequence shown here is derived from an EMBL/GenBank/DDBJ whole genome shotgun (WGS) entry which is preliminary data.</text>
</comment>
<keyword evidence="2" id="KW-0479">Metal-binding</keyword>
<accession>A0A9W7WRR1</accession>
<evidence type="ECO:0000259" key="11">
    <source>
        <dbReference type="PROSITE" id="PS50157"/>
    </source>
</evidence>
<feature type="domain" description="C2H2-type" evidence="11">
    <location>
        <begin position="361"/>
        <end position="389"/>
    </location>
</feature>
<evidence type="ECO:0000256" key="9">
    <source>
        <dbReference type="PROSITE-ProRule" id="PRU00042"/>
    </source>
</evidence>
<feature type="domain" description="C2H2-type" evidence="11">
    <location>
        <begin position="16"/>
        <end position="43"/>
    </location>
</feature>
<feature type="domain" description="C2H2-type" evidence="11">
    <location>
        <begin position="168"/>
        <end position="196"/>
    </location>
</feature>
<evidence type="ECO:0000313" key="13">
    <source>
        <dbReference type="Proteomes" id="UP001059041"/>
    </source>
</evidence>
<feature type="domain" description="C2H2-type" evidence="11">
    <location>
        <begin position="334"/>
        <end position="361"/>
    </location>
</feature>
<evidence type="ECO:0000256" key="10">
    <source>
        <dbReference type="SAM" id="MobiDB-lite"/>
    </source>
</evidence>
<dbReference type="Proteomes" id="UP001059041">
    <property type="component" value="Linkage Group LG8"/>
</dbReference>
<keyword evidence="4 9" id="KW-0863">Zinc-finger</keyword>
<reference evidence="12" key="1">
    <citation type="submission" date="2021-02" db="EMBL/GenBank/DDBJ databases">
        <title>Comparative genomics reveals that relaxation of natural selection precedes convergent phenotypic evolution of cavefish.</title>
        <authorList>
            <person name="Peng Z."/>
        </authorList>
    </citation>
    <scope>NUCLEOTIDE SEQUENCE</scope>
    <source>
        <tissue evidence="12">Muscle</tissue>
    </source>
</reference>
<name>A0A9W7WRR1_TRIRA</name>
<feature type="region of interest" description="Disordered" evidence="10">
    <location>
        <begin position="510"/>
        <end position="551"/>
    </location>
</feature>
<evidence type="ECO:0000256" key="3">
    <source>
        <dbReference type="ARBA" id="ARBA00022737"/>
    </source>
</evidence>
<evidence type="ECO:0000313" key="12">
    <source>
        <dbReference type="EMBL" id="KAI7807080.1"/>
    </source>
</evidence>
<keyword evidence="3" id="KW-0677">Repeat</keyword>
<dbReference type="PANTHER" id="PTHR47772">
    <property type="entry name" value="ZINC FINGER PROTEIN 200"/>
    <property type="match status" value="1"/>
</dbReference>
<keyword evidence="6" id="KW-0805">Transcription regulation</keyword>
<dbReference type="OrthoDB" id="6359816at2759"/>
<evidence type="ECO:0000256" key="8">
    <source>
        <dbReference type="ARBA" id="ARBA00023242"/>
    </source>
</evidence>
<dbReference type="InterPro" id="IPR013087">
    <property type="entry name" value="Znf_C2H2_type"/>
</dbReference>
<dbReference type="PANTHER" id="PTHR47772:SF13">
    <property type="entry name" value="GASTRULA ZINC FINGER PROTEIN XLCGF49.1-LIKE-RELATED"/>
    <property type="match status" value="1"/>
</dbReference>
<dbReference type="GO" id="GO:0008270">
    <property type="term" value="F:zinc ion binding"/>
    <property type="evidence" value="ECO:0007669"/>
    <property type="project" value="UniProtKB-KW"/>
</dbReference>
<dbReference type="PROSITE" id="PS00028">
    <property type="entry name" value="ZINC_FINGER_C2H2_1"/>
    <property type="match status" value="8"/>
</dbReference>
<evidence type="ECO:0000256" key="4">
    <source>
        <dbReference type="ARBA" id="ARBA00022771"/>
    </source>
</evidence>
<protein>
    <submittedName>
        <fullName evidence="12">Zinc finger protein 41-like</fullName>
    </submittedName>
</protein>
<dbReference type="PROSITE" id="PS50157">
    <property type="entry name" value="ZINC_FINGER_C2H2_2"/>
    <property type="match status" value="8"/>
</dbReference>
<evidence type="ECO:0000256" key="2">
    <source>
        <dbReference type="ARBA" id="ARBA00022723"/>
    </source>
</evidence>
<feature type="compositionally biased region" description="Basic and acidic residues" evidence="10">
    <location>
        <begin position="250"/>
        <end position="259"/>
    </location>
</feature>
<dbReference type="InterPro" id="IPR036236">
    <property type="entry name" value="Znf_C2H2_sf"/>
</dbReference>
<dbReference type="Pfam" id="PF13894">
    <property type="entry name" value="zf-C2H2_4"/>
    <property type="match status" value="1"/>
</dbReference>
<evidence type="ECO:0000256" key="1">
    <source>
        <dbReference type="ARBA" id="ARBA00004123"/>
    </source>
</evidence>
<dbReference type="Gene3D" id="3.30.160.60">
    <property type="entry name" value="Classic Zinc Finger"/>
    <property type="match status" value="5"/>
</dbReference>
<feature type="domain" description="C2H2-type" evidence="11">
    <location>
        <begin position="140"/>
        <end position="167"/>
    </location>
</feature>
<dbReference type="Pfam" id="PF00096">
    <property type="entry name" value="zf-C2H2"/>
    <property type="match status" value="2"/>
</dbReference>
<dbReference type="GO" id="GO:0005634">
    <property type="term" value="C:nucleus"/>
    <property type="evidence" value="ECO:0007669"/>
    <property type="project" value="UniProtKB-SubCell"/>
</dbReference>
<dbReference type="AlphaFoldDB" id="A0A9W7WRR1"/>
<feature type="domain" description="C2H2-type" evidence="11">
    <location>
        <begin position="214"/>
        <end position="241"/>
    </location>
</feature>
<dbReference type="InterPro" id="IPR050636">
    <property type="entry name" value="C2H2-ZF_domain-containing"/>
</dbReference>
<organism evidence="12 13">
    <name type="scientific">Triplophysa rosa</name>
    <name type="common">Cave loach</name>
    <dbReference type="NCBI Taxonomy" id="992332"/>
    <lineage>
        <taxon>Eukaryota</taxon>
        <taxon>Metazoa</taxon>
        <taxon>Chordata</taxon>
        <taxon>Craniata</taxon>
        <taxon>Vertebrata</taxon>
        <taxon>Euteleostomi</taxon>
        <taxon>Actinopterygii</taxon>
        <taxon>Neopterygii</taxon>
        <taxon>Teleostei</taxon>
        <taxon>Ostariophysi</taxon>
        <taxon>Cypriniformes</taxon>
        <taxon>Nemacheilidae</taxon>
        <taxon>Triplophysa</taxon>
    </lineage>
</organism>
<evidence type="ECO:0000256" key="7">
    <source>
        <dbReference type="ARBA" id="ARBA00023163"/>
    </source>
</evidence>
<dbReference type="EMBL" id="JAFHDT010000008">
    <property type="protein sequence ID" value="KAI7807080.1"/>
    <property type="molecule type" value="Genomic_DNA"/>
</dbReference>
<keyword evidence="8" id="KW-0539">Nucleus</keyword>
<sequence>MAYTSMNFAPGGGDMFICTECGEGFRHYPKLVEHMAIHSLVFPDALSVNGTNNTHIEFALHENGTLTVVDRSVVSNFSFLFGKPPPKLSWCPTPNQAVLTSSKMPEKECAQFRCERCGQAFKSQKSLQLHQQYRVLEQGFRCTLCCKVFNDRESLQSHLQNHAHERFYSCGHCGKRFLRQEALLSHKKQWHASPASKALTRAQEDQENSMEKSYPCKVCGLRFFWLSDLQSHLNSHSRVKKPPSNTLHQQEMRGDEARKTNPTSQLKKLHVSQYPGENEDNDFIDLSAEIKRESPAHYGKMRQMTAKKRFNPVMAGIRRRRRRASKVHHDSKLFSCKYCHRGFLHSSSLSRHMRYHKGTLPVCVYCGRFFSQRCDVTRHVAMFHSSTLQPKPNEALKTNKSSKQDNVTVPTQIVGDEGNERKDLQEVQHSSNVDNKLSLDSEEQGISKPRIAYKCKECSRVFALLSAFKRHVHYHKRDPARTLLLCPFCPSRFTFRSALDRHIEGHKERFKTDETKLANSNVDDPENQHKDIDAGEPNTNENDSLPLKVLN</sequence>
<gene>
    <name evidence="12" type="ORF">IRJ41_018555</name>
</gene>
<feature type="domain" description="C2H2-type" evidence="11">
    <location>
        <begin position="453"/>
        <end position="480"/>
    </location>
</feature>